<evidence type="ECO:0008006" key="3">
    <source>
        <dbReference type="Google" id="ProtNLM"/>
    </source>
</evidence>
<accession>A0ABY4HLS2</accession>
<proteinExistence type="predicted"/>
<sequence length="245" mass="28637">MKINIIIMRKLSLVILVLLFISCKKEDVQLPKTNASVMTEILDHSPIYMFFRVEDNDTIAEVNAKNSISTTNWIFNIDKRLPLDLVIPEVKYLQKKKKQASHKNEAAINVFSYADSTKQNLAFLPFTEVQYKYDNNFSKFYIKEHADLYSAYNNLTINFNHENKITVDGNDISREELVDFIKDFSDFMSDGKITIIHLNFDKRLSFDHYIQDKILAWQLTSNTIQLSSYEFIYDLDKLPECGCKL</sequence>
<name>A0ABY4HLS2_9FLAO</name>
<dbReference type="RefSeq" id="WP_200894125.1">
    <property type="nucleotide sequence ID" value="NZ_CP090145.1"/>
</dbReference>
<protein>
    <recommendedName>
        <fullName evidence="3">LysM domain-containing protein</fullName>
    </recommendedName>
</protein>
<dbReference type="Proteomes" id="UP000830454">
    <property type="component" value="Chromosome"/>
</dbReference>
<gene>
    <name evidence="1" type="ORF">LXD69_14130</name>
</gene>
<evidence type="ECO:0000313" key="1">
    <source>
        <dbReference type="EMBL" id="UOX33172.1"/>
    </source>
</evidence>
<evidence type="ECO:0000313" key="2">
    <source>
        <dbReference type="Proteomes" id="UP000830454"/>
    </source>
</evidence>
<dbReference type="EMBL" id="CP090145">
    <property type="protein sequence ID" value="UOX33172.1"/>
    <property type="molecule type" value="Genomic_DNA"/>
</dbReference>
<organism evidence="1 2">
    <name type="scientific">Flavobacterium sediminilitoris</name>
    <dbReference type="NCBI Taxonomy" id="2024526"/>
    <lineage>
        <taxon>Bacteria</taxon>
        <taxon>Pseudomonadati</taxon>
        <taxon>Bacteroidota</taxon>
        <taxon>Flavobacteriia</taxon>
        <taxon>Flavobacteriales</taxon>
        <taxon>Flavobacteriaceae</taxon>
        <taxon>Flavobacterium</taxon>
    </lineage>
</organism>
<keyword evidence="2" id="KW-1185">Reference proteome</keyword>
<reference evidence="1" key="2">
    <citation type="submission" date="2022-04" db="EMBL/GenBank/DDBJ databases">
        <title>Complete Genome Sequence of Flavobacterium sediminilitoris YSM-43, Isolated from a Tidal Sediment.</title>
        <authorList>
            <person name="Lee P.A."/>
        </authorList>
    </citation>
    <scope>NUCLEOTIDE SEQUENCE</scope>
    <source>
        <strain evidence="1">YSM-43</strain>
    </source>
</reference>
<dbReference type="PROSITE" id="PS51257">
    <property type="entry name" value="PROKAR_LIPOPROTEIN"/>
    <property type="match status" value="1"/>
</dbReference>
<reference evidence="1" key="1">
    <citation type="submission" date="2021-12" db="EMBL/GenBank/DDBJ databases">
        <authorList>
            <person name="Cha I.-T."/>
            <person name="Lee K.-E."/>
            <person name="Park S.-J."/>
        </authorList>
    </citation>
    <scope>NUCLEOTIDE SEQUENCE</scope>
    <source>
        <strain evidence="1">YSM-43</strain>
    </source>
</reference>